<dbReference type="GO" id="GO:0012505">
    <property type="term" value="C:endomembrane system"/>
    <property type="evidence" value="ECO:0007669"/>
    <property type="project" value="TreeGrafter"/>
</dbReference>
<dbReference type="GO" id="GO:0043066">
    <property type="term" value="P:negative regulation of apoptotic process"/>
    <property type="evidence" value="ECO:0007669"/>
    <property type="project" value="TreeGrafter"/>
</dbReference>
<dbReference type="Gene3D" id="1.25.40.10">
    <property type="entry name" value="Tetratricopeptide repeat domain"/>
    <property type="match status" value="1"/>
</dbReference>
<organism evidence="1 2">
    <name type="scientific">Setaria digitata</name>
    <dbReference type="NCBI Taxonomy" id="48799"/>
    <lineage>
        <taxon>Eukaryota</taxon>
        <taxon>Metazoa</taxon>
        <taxon>Ecdysozoa</taxon>
        <taxon>Nematoda</taxon>
        <taxon>Chromadorea</taxon>
        <taxon>Rhabditida</taxon>
        <taxon>Spirurina</taxon>
        <taxon>Spiruromorpha</taxon>
        <taxon>Filarioidea</taxon>
        <taxon>Setariidae</taxon>
        <taxon>Setaria</taxon>
    </lineage>
</organism>
<dbReference type="GO" id="GO:0005740">
    <property type="term" value="C:mitochondrial envelope"/>
    <property type="evidence" value="ECO:0007669"/>
    <property type="project" value="TreeGrafter"/>
</dbReference>
<dbReference type="SUPFAM" id="SSF48452">
    <property type="entry name" value="TPR-like"/>
    <property type="match status" value="1"/>
</dbReference>
<evidence type="ECO:0000313" key="1">
    <source>
        <dbReference type="Proteomes" id="UP000887581"/>
    </source>
</evidence>
<dbReference type="PANTHER" id="PTHR46512:SF5">
    <property type="entry name" value="TETRATRICOPEPTIDE REPEAT DOMAIN 9"/>
    <property type="match status" value="1"/>
</dbReference>
<dbReference type="Proteomes" id="UP000887581">
    <property type="component" value="Unplaced"/>
</dbReference>
<evidence type="ECO:0000313" key="2">
    <source>
        <dbReference type="WBParaSite" id="sdigi.contig11.g1241.t1"/>
    </source>
</evidence>
<dbReference type="GO" id="GO:0044183">
    <property type="term" value="F:protein folding chaperone"/>
    <property type="evidence" value="ECO:0007669"/>
    <property type="project" value="TreeGrafter"/>
</dbReference>
<proteinExistence type="predicted"/>
<dbReference type="GO" id="GO:0005829">
    <property type="term" value="C:cytosol"/>
    <property type="evidence" value="ECO:0007669"/>
    <property type="project" value="TreeGrafter"/>
</dbReference>
<accession>A0A915PDJ9</accession>
<dbReference type="AlphaFoldDB" id="A0A915PDJ9"/>
<dbReference type="InterPro" id="IPR011990">
    <property type="entry name" value="TPR-like_helical_dom_sf"/>
</dbReference>
<sequence length="412" mass="46260">MAKRSGGVALSNLYSGPCPRPGEQFLGAFPGGEAIMVLVQPFSGHCTLQVLFQLHLCFVRGDAYRRFWSVKWERLPICEICLGKEKIVEGRKLRIITCNNSTWIQAHYRKECLFLSILMMRPAVNDSDVLMTSNTDLPKVDKTAQDAYNLSEAYRFKEQANARYSERDYAAAIYLYHQCLLRARAIQQLSQFGLQSLARLERDVSVHDHEESGSAEGSSKVADATNVAAESAVQKAENFGERRKRISSTSRGEEMKTEATDIALKCYSNLAACILKGQNRTELDFLRAVEYCDKVLSVQPSNEKALYRKGLALSKVNMYEKAIAVLQKCSCTNRGAQIIIDECQQLLAEERRRRDDQVRRNFSRAFGARVNGHHLNQELNDVGVGVNQVVTMNGNAAANLSNEQHLNQQHGN</sequence>
<name>A0A915PDJ9_9BILA</name>
<reference evidence="2" key="1">
    <citation type="submission" date="2022-11" db="UniProtKB">
        <authorList>
            <consortium name="WormBaseParasite"/>
        </authorList>
    </citation>
    <scope>IDENTIFICATION</scope>
</reference>
<keyword evidence="1" id="KW-1185">Reference proteome</keyword>
<dbReference type="GO" id="GO:0016020">
    <property type="term" value="C:membrane"/>
    <property type="evidence" value="ECO:0007669"/>
    <property type="project" value="TreeGrafter"/>
</dbReference>
<dbReference type="InterPro" id="IPR050754">
    <property type="entry name" value="FKBP4/5/8-like"/>
</dbReference>
<dbReference type="PANTHER" id="PTHR46512">
    <property type="entry name" value="PEPTIDYLPROLYL ISOMERASE"/>
    <property type="match status" value="1"/>
</dbReference>
<dbReference type="WBParaSite" id="sdigi.contig11.g1241.t1">
    <property type="protein sequence ID" value="sdigi.contig11.g1241.t1"/>
    <property type="gene ID" value="sdigi.contig11.g1241"/>
</dbReference>
<protein>
    <submittedName>
        <fullName evidence="2">Uncharacterized protein</fullName>
    </submittedName>
</protein>